<evidence type="ECO:0000313" key="3">
    <source>
        <dbReference type="Proteomes" id="UP001163846"/>
    </source>
</evidence>
<feature type="non-terminal residue" evidence="2">
    <location>
        <position position="567"/>
    </location>
</feature>
<name>A0AA38U2R7_9AGAR</name>
<feature type="compositionally biased region" description="Polar residues" evidence="1">
    <location>
        <begin position="453"/>
        <end position="473"/>
    </location>
</feature>
<feature type="region of interest" description="Disordered" evidence="1">
    <location>
        <begin position="93"/>
        <end position="127"/>
    </location>
</feature>
<dbReference type="Proteomes" id="UP001163846">
    <property type="component" value="Unassembled WGS sequence"/>
</dbReference>
<feature type="region of interest" description="Disordered" evidence="1">
    <location>
        <begin position="60"/>
        <end position="80"/>
    </location>
</feature>
<gene>
    <name evidence="2" type="ORF">F5878DRAFT_676218</name>
</gene>
<proteinExistence type="predicted"/>
<evidence type="ECO:0000313" key="2">
    <source>
        <dbReference type="EMBL" id="KAJ3831327.1"/>
    </source>
</evidence>
<organism evidence="2 3">
    <name type="scientific">Lentinula raphanica</name>
    <dbReference type="NCBI Taxonomy" id="153919"/>
    <lineage>
        <taxon>Eukaryota</taxon>
        <taxon>Fungi</taxon>
        <taxon>Dikarya</taxon>
        <taxon>Basidiomycota</taxon>
        <taxon>Agaricomycotina</taxon>
        <taxon>Agaricomycetes</taxon>
        <taxon>Agaricomycetidae</taxon>
        <taxon>Agaricales</taxon>
        <taxon>Marasmiineae</taxon>
        <taxon>Omphalotaceae</taxon>
        <taxon>Lentinula</taxon>
    </lineage>
</organism>
<keyword evidence="3" id="KW-1185">Reference proteome</keyword>
<evidence type="ECO:0000256" key="1">
    <source>
        <dbReference type="SAM" id="MobiDB-lite"/>
    </source>
</evidence>
<feature type="compositionally biased region" description="Acidic residues" evidence="1">
    <location>
        <begin position="534"/>
        <end position="551"/>
    </location>
</feature>
<dbReference type="EMBL" id="MU807576">
    <property type="protein sequence ID" value="KAJ3831327.1"/>
    <property type="molecule type" value="Genomic_DNA"/>
</dbReference>
<feature type="compositionally biased region" description="Basic residues" evidence="1">
    <location>
        <begin position="96"/>
        <end position="105"/>
    </location>
</feature>
<protein>
    <submittedName>
        <fullName evidence="2">Uncharacterized protein</fullName>
    </submittedName>
</protein>
<sequence>EDIPDSYAIEDLAVPLPLDPSTREGQLILTVASKGSRVDQILHPSTRKALLPDPAFLPKAVSKPVAPSVSKPRLRPPSPDFDELLLEDVAPISPAKPRRVLKRPAKFPVSSSVADGDTEDDPVPTDVFKSPAVPNVLVVRQSIARAAKTKPKLPDEVLHPPASAGSTKRPRSPAFANPDPLLPEPKTTGKSRGGSVVPPPEDPSSLPDEGPLRIQEGEPDYFHGDDIDVSAHPLFLTNPHFKVKTPFSQLVAKAMETNKRGSKLPFLRPPKWHLSDEMRGFGAFATIGDTTFSLQGLSRFSYASSRYLWTANNRTLPSPESLYSTNNCLTCISRGEGYPDGYAASLDQYASALDHITKLQAAFAPLFQDAQQALLQSMRTVRDTGFDFNVVLSQWAIDNPHLPLDYDTMTWLATLFGWHSACNLSDHLATPADRERLEEFLRINLPSPEELDTTQAASSSTPFPSAGPTSSTVPASPGSPRQPRRRPAAATPSNFFSKDKFHTPPASTTVEEEMEVDEGTSRASVAQALVTEHDDSDDEEDADVETDDEAPVEIAPPASLNAPKPRK</sequence>
<comment type="caution">
    <text evidence="2">The sequence shown here is derived from an EMBL/GenBank/DDBJ whole genome shotgun (WGS) entry which is preliminary data.</text>
</comment>
<feature type="region of interest" description="Disordered" evidence="1">
    <location>
        <begin position="147"/>
        <end position="220"/>
    </location>
</feature>
<reference evidence="2" key="1">
    <citation type="submission" date="2022-08" db="EMBL/GenBank/DDBJ databases">
        <authorList>
            <consortium name="DOE Joint Genome Institute"/>
            <person name="Min B."/>
            <person name="Riley R."/>
            <person name="Sierra-Patev S."/>
            <person name="Naranjo-Ortiz M."/>
            <person name="Looney B."/>
            <person name="Konkel Z."/>
            <person name="Slot J.C."/>
            <person name="Sakamoto Y."/>
            <person name="Steenwyk J.L."/>
            <person name="Rokas A."/>
            <person name="Carro J."/>
            <person name="Camarero S."/>
            <person name="Ferreira P."/>
            <person name="Molpeceres G."/>
            <person name="Ruiz-Duenas F.J."/>
            <person name="Serrano A."/>
            <person name="Henrissat B."/>
            <person name="Drula E."/>
            <person name="Hughes K.W."/>
            <person name="Mata J.L."/>
            <person name="Ishikawa N.K."/>
            <person name="Vargas-Isla R."/>
            <person name="Ushijima S."/>
            <person name="Smith C.A."/>
            <person name="Ahrendt S."/>
            <person name="Andreopoulos W."/>
            <person name="He G."/>
            <person name="Labutti K."/>
            <person name="Lipzen A."/>
            <person name="Ng V."/>
            <person name="Sandor L."/>
            <person name="Barry K."/>
            <person name="Martinez A.T."/>
            <person name="Xiao Y."/>
            <person name="Gibbons J.G."/>
            <person name="Terashima K."/>
            <person name="Hibbett D.S."/>
            <person name="Grigoriev I.V."/>
        </authorList>
    </citation>
    <scope>NUCLEOTIDE SEQUENCE</scope>
    <source>
        <strain evidence="2">TFB9207</strain>
    </source>
</reference>
<accession>A0AA38U2R7</accession>
<dbReference type="AlphaFoldDB" id="A0AA38U2R7"/>
<feature type="region of interest" description="Disordered" evidence="1">
    <location>
        <begin position="446"/>
        <end position="567"/>
    </location>
</feature>